<comment type="caution">
    <text evidence="8">The sequence shown here is derived from an EMBL/GenBank/DDBJ whole genome shotgun (WGS) entry which is preliminary data.</text>
</comment>
<dbReference type="InterPro" id="IPR001789">
    <property type="entry name" value="Sig_transdc_resp-reg_receiver"/>
</dbReference>
<comment type="catalytic activity">
    <reaction evidence="1">
        <text>ATP + protein L-histidine = ADP + protein N-phospho-L-histidine.</text>
        <dbReference type="EC" id="2.7.13.3"/>
    </reaction>
</comment>
<dbReference type="SUPFAM" id="SSF55874">
    <property type="entry name" value="ATPase domain of HSP90 chaperone/DNA topoisomerase II/histidine kinase"/>
    <property type="match status" value="1"/>
</dbReference>
<dbReference type="CDD" id="cd00082">
    <property type="entry name" value="HisKA"/>
    <property type="match status" value="1"/>
</dbReference>
<dbReference type="InterPro" id="IPR036890">
    <property type="entry name" value="HATPase_C_sf"/>
</dbReference>
<dbReference type="GO" id="GO:0000155">
    <property type="term" value="F:phosphorelay sensor kinase activity"/>
    <property type="evidence" value="ECO:0007669"/>
    <property type="project" value="InterPro"/>
</dbReference>
<dbReference type="PRINTS" id="PR00344">
    <property type="entry name" value="BCTRLSENSOR"/>
</dbReference>
<keyword evidence="8" id="KW-0808">Transferase</keyword>
<feature type="domain" description="Histidine kinase" evidence="6">
    <location>
        <begin position="196"/>
        <end position="413"/>
    </location>
</feature>
<dbReference type="Pfam" id="PF00512">
    <property type="entry name" value="HisKA"/>
    <property type="match status" value="1"/>
</dbReference>
<dbReference type="SMART" id="SM00448">
    <property type="entry name" value="REC"/>
    <property type="match status" value="1"/>
</dbReference>
<dbReference type="Proteomes" id="UP000189670">
    <property type="component" value="Unassembled WGS sequence"/>
</dbReference>
<dbReference type="Gene3D" id="1.10.287.130">
    <property type="match status" value="1"/>
</dbReference>
<dbReference type="InterPro" id="IPR005467">
    <property type="entry name" value="His_kinase_dom"/>
</dbReference>
<evidence type="ECO:0000313" key="8">
    <source>
        <dbReference type="EMBL" id="ETR72337.1"/>
    </source>
</evidence>
<dbReference type="AlphaFoldDB" id="A0A1V1PBT0"/>
<organism evidence="8 9">
    <name type="scientific">Candidatus Magnetoglobus multicellularis str. Araruama</name>
    <dbReference type="NCBI Taxonomy" id="890399"/>
    <lineage>
        <taxon>Bacteria</taxon>
        <taxon>Pseudomonadati</taxon>
        <taxon>Thermodesulfobacteriota</taxon>
        <taxon>Desulfobacteria</taxon>
        <taxon>Desulfobacterales</taxon>
        <taxon>Desulfobacteraceae</taxon>
        <taxon>Candidatus Magnetoglobus</taxon>
    </lineage>
</organism>
<dbReference type="InterPro" id="IPR004358">
    <property type="entry name" value="Sig_transdc_His_kin-like_C"/>
</dbReference>
<dbReference type="FunFam" id="3.30.565.10:FF:000010">
    <property type="entry name" value="Sensor histidine kinase RcsC"/>
    <property type="match status" value="1"/>
</dbReference>
<dbReference type="Pfam" id="PF00072">
    <property type="entry name" value="Response_reg"/>
    <property type="match status" value="1"/>
</dbReference>
<dbReference type="EMBL" id="ATBP01000159">
    <property type="protein sequence ID" value="ETR72337.1"/>
    <property type="molecule type" value="Genomic_DNA"/>
</dbReference>
<gene>
    <name evidence="8" type="ORF">OMM_01795</name>
</gene>
<dbReference type="Gene3D" id="3.40.50.2300">
    <property type="match status" value="1"/>
</dbReference>
<dbReference type="Pfam" id="PF02518">
    <property type="entry name" value="HATPase_c"/>
    <property type="match status" value="1"/>
</dbReference>
<dbReference type="EC" id="2.7.13.3" evidence="2"/>
<evidence type="ECO:0000256" key="5">
    <source>
        <dbReference type="SAM" id="MobiDB-lite"/>
    </source>
</evidence>
<dbReference type="InterPro" id="IPR003594">
    <property type="entry name" value="HATPase_dom"/>
</dbReference>
<dbReference type="PROSITE" id="PS50110">
    <property type="entry name" value="RESPONSE_REGULATORY"/>
    <property type="match status" value="1"/>
</dbReference>
<dbReference type="PANTHER" id="PTHR45339">
    <property type="entry name" value="HYBRID SIGNAL TRANSDUCTION HISTIDINE KINASE J"/>
    <property type="match status" value="1"/>
</dbReference>
<dbReference type="PROSITE" id="PS50109">
    <property type="entry name" value="HIS_KIN"/>
    <property type="match status" value="1"/>
</dbReference>
<dbReference type="SMART" id="SM00387">
    <property type="entry name" value="HATPase_c"/>
    <property type="match status" value="1"/>
</dbReference>
<dbReference type="CDD" id="cd16922">
    <property type="entry name" value="HATPase_EvgS-ArcB-TorS-like"/>
    <property type="match status" value="1"/>
</dbReference>
<feature type="domain" description="Response regulatory" evidence="7">
    <location>
        <begin position="35"/>
        <end position="159"/>
    </location>
</feature>
<feature type="region of interest" description="Disordered" evidence="5">
    <location>
        <begin position="1"/>
        <end position="24"/>
    </location>
</feature>
<protein>
    <recommendedName>
        <fullName evidence="2">histidine kinase</fullName>
        <ecNumber evidence="2">2.7.13.3</ecNumber>
    </recommendedName>
</protein>
<reference evidence="9" key="1">
    <citation type="submission" date="2012-11" db="EMBL/GenBank/DDBJ databases">
        <authorList>
            <person name="Lucero-Rivera Y.E."/>
            <person name="Tovar-Ramirez D."/>
        </authorList>
    </citation>
    <scope>NUCLEOTIDE SEQUENCE [LARGE SCALE GENOMIC DNA]</scope>
    <source>
        <strain evidence="9">Araruama</strain>
    </source>
</reference>
<dbReference type="SMART" id="SM00388">
    <property type="entry name" value="HisKA"/>
    <property type="match status" value="1"/>
</dbReference>
<proteinExistence type="predicted"/>
<dbReference type="Gene3D" id="3.30.565.10">
    <property type="entry name" value="Histidine kinase-like ATPase, C-terminal domain"/>
    <property type="match status" value="1"/>
</dbReference>
<feature type="compositionally biased region" description="Acidic residues" evidence="5">
    <location>
        <begin position="8"/>
        <end position="23"/>
    </location>
</feature>
<evidence type="ECO:0000256" key="2">
    <source>
        <dbReference type="ARBA" id="ARBA00012438"/>
    </source>
</evidence>
<dbReference type="InterPro" id="IPR011006">
    <property type="entry name" value="CheY-like_superfamily"/>
</dbReference>
<dbReference type="SUPFAM" id="SSF52172">
    <property type="entry name" value="CheY-like"/>
    <property type="match status" value="1"/>
</dbReference>
<keyword evidence="3 4" id="KW-0597">Phosphoprotein</keyword>
<evidence type="ECO:0000256" key="1">
    <source>
        <dbReference type="ARBA" id="ARBA00000085"/>
    </source>
</evidence>
<evidence type="ECO:0000313" key="9">
    <source>
        <dbReference type="Proteomes" id="UP000189670"/>
    </source>
</evidence>
<dbReference type="InterPro" id="IPR003661">
    <property type="entry name" value="HisK_dim/P_dom"/>
</dbReference>
<keyword evidence="8" id="KW-0418">Kinase</keyword>
<dbReference type="PANTHER" id="PTHR45339:SF5">
    <property type="entry name" value="HISTIDINE KINASE"/>
    <property type="match status" value="1"/>
</dbReference>
<evidence type="ECO:0000256" key="3">
    <source>
        <dbReference type="ARBA" id="ARBA00022553"/>
    </source>
</evidence>
<evidence type="ECO:0000256" key="4">
    <source>
        <dbReference type="PROSITE-ProRule" id="PRU00169"/>
    </source>
</evidence>
<evidence type="ECO:0000259" key="7">
    <source>
        <dbReference type="PROSITE" id="PS50110"/>
    </source>
</evidence>
<sequence>MTENENLFQDDDFMFGDESEDNTPQEQVVSSETWKIMIVDDEADVHRMTERILEDITFDGKGFTYLNAYSGKEAIELFEAHPDTALILLDVVMRTENDGLKVVEFIRNELKNKFVRIILRTGQPGQAPERTVITDYDIHDYKLKSMLTDQALYTAVISALRTYRDLRIIEEKHNELEWALADAQAAQKARYQILANMNHEIKTPLQGILGFTEIILISETNNDNREYLSHIKESAEGLHKVLTNVLELTELVGNDWDLNECTIQVRDFINIIMDTIQIQAEWKSIMVGCDIDKSIPEMIIVDPKRLKQIIMNLLINAVRYTDDGTVSLTIQLQSEKQLHFIIKDTGAGIPEENQAQIFDPFMLGEDFLTKKHSGVGVGLSICKTIVQRMNGNIWFESQPGEGSTFYFTIPFQT</sequence>
<accession>A0A1V1PBT0</accession>
<name>A0A1V1PBT0_9BACT</name>
<evidence type="ECO:0000259" key="6">
    <source>
        <dbReference type="PROSITE" id="PS50109"/>
    </source>
</evidence>
<feature type="modified residue" description="4-aspartylphosphate" evidence="4">
    <location>
        <position position="90"/>
    </location>
</feature>